<name>A0AAD4KSW5_9EURO</name>
<dbReference type="AlphaFoldDB" id="A0AAD4KSW5"/>
<keyword evidence="5" id="KW-1185">Reference proteome</keyword>
<keyword evidence="2" id="KW-1133">Transmembrane helix</keyword>
<dbReference type="Proteomes" id="UP001201262">
    <property type="component" value="Unassembled WGS sequence"/>
</dbReference>
<evidence type="ECO:0000256" key="3">
    <source>
        <dbReference type="SAM" id="SignalP"/>
    </source>
</evidence>
<gene>
    <name evidence="4" type="ORF">BGW36DRAFT_179650</name>
</gene>
<evidence type="ECO:0000313" key="5">
    <source>
        <dbReference type="Proteomes" id="UP001201262"/>
    </source>
</evidence>
<keyword evidence="2" id="KW-0812">Transmembrane</keyword>
<feature type="compositionally biased region" description="Basic and acidic residues" evidence="1">
    <location>
        <begin position="261"/>
        <end position="271"/>
    </location>
</feature>
<feature type="signal peptide" evidence="3">
    <location>
        <begin position="1"/>
        <end position="25"/>
    </location>
</feature>
<evidence type="ECO:0000256" key="2">
    <source>
        <dbReference type="SAM" id="Phobius"/>
    </source>
</evidence>
<organism evidence="4 5">
    <name type="scientific">Talaromyces proteolyticus</name>
    <dbReference type="NCBI Taxonomy" id="1131652"/>
    <lineage>
        <taxon>Eukaryota</taxon>
        <taxon>Fungi</taxon>
        <taxon>Dikarya</taxon>
        <taxon>Ascomycota</taxon>
        <taxon>Pezizomycotina</taxon>
        <taxon>Eurotiomycetes</taxon>
        <taxon>Eurotiomycetidae</taxon>
        <taxon>Eurotiales</taxon>
        <taxon>Trichocomaceae</taxon>
        <taxon>Talaromyces</taxon>
        <taxon>Talaromyces sect. Bacilispori</taxon>
    </lineage>
</organism>
<dbReference type="GeneID" id="70240002"/>
<feature type="compositionally biased region" description="Low complexity" evidence="1">
    <location>
        <begin position="166"/>
        <end position="188"/>
    </location>
</feature>
<feature type="region of interest" description="Disordered" evidence="1">
    <location>
        <begin position="163"/>
        <end position="197"/>
    </location>
</feature>
<sequence length="304" mass="32528">MEGKHCWSSLPLLLIAFVLSQTAFGLPNSTIYDPLITPAPIFDVNLLQKRTADQTCGYVSGDPNSPLVCPGISTCSFYNYYWGCCDSLSCNRPQTCANIASPYCGGVASDVCVFTQIERCSDHCVSYVRETGVGDSSRYTSWTCGPTATEILVLATPTNGGGTSDTAAANTGPSSTSSSEISNPTSSTDGTTPTNSPVHHTLSGGAIAGIVIGGIVGCILIYAFLLLVYALSQDCGRRNTDRRQDWKYTFLRGIGIRRSDGSGKDWNRSGRDVPTWLSSSTGQSRLDDDGLVLSDLNYDHRDHN</sequence>
<accession>A0AAD4KSW5</accession>
<evidence type="ECO:0008006" key="6">
    <source>
        <dbReference type="Google" id="ProtNLM"/>
    </source>
</evidence>
<comment type="caution">
    <text evidence="4">The sequence shown here is derived from an EMBL/GenBank/DDBJ whole genome shotgun (WGS) entry which is preliminary data.</text>
</comment>
<evidence type="ECO:0000313" key="4">
    <source>
        <dbReference type="EMBL" id="KAH8695981.1"/>
    </source>
</evidence>
<dbReference type="EMBL" id="JAJTJA010000007">
    <property type="protein sequence ID" value="KAH8695981.1"/>
    <property type="molecule type" value="Genomic_DNA"/>
</dbReference>
<keyword evidence="3" id="KW-0732">Signal</keyword>
<feature type="chain" id="PRO_5042137971" description="Mid2 domain-containing protein" evidence="3">
    <location>
        <begin position="26"/>
        <end position="304"/>
    </location>
</feature>
<keyword evidence="2" id="KW-0472">Membrane</keyword>
<reference evidence="4" key="1">
    <citation type="submission" date="2021-12" db="EMBL/GenBank/DDBJ databases">
        <title>Convergent genome expansion in fungi linked to evolution of root-endophyte symbiosis.</title>
        <authorList>
            <consortium name="DOE Joint Genome Institute"/>
            <person name="Ke Y.-H."/>
            <person name="Bonito G."/>
            <person name="Liao H.-L."/>
            <person name="Looney B."/>
            <person name="Rojas-Flechas A."/>
            <person name="Nash J."/>
            <person name="Hameed K."/>
            <person name="Schadt C."/>
            <person name="Martin F."/>
            <person name="Crous P.W."/>
            <person name="Miettinen O."/>
            <person name="Magnuson J.K."/>
            <person name="Labbe J."/>
            <person name="Jacobson D."/>
            <person name="Doktycz M.J."/>
            <person name="Veneault-Fourrey C."/>
            <person name="Kuo A."/>
            <person name="Mondo S."/>
            <person name="Calhoun S."/>
            <person name="Riley R."/>
            <person name="Ohm R."/>
            <person name="LaButti K."/>
            <person name="Andreopoulos B."/>
            <person name="Pangilinan J."/>
            <person name="Nolan M."/>
            <person name="Tritt A."/>
            <person name="Clum A."/>
            <person name="Lipzen A."/>
            <person name="Daum C."/>
            <person name="Barry K."/>
            <person name="Grigoriev I.V."/>
            <person name="Vilgalys R."/>
        </authorList>
    </citation>
    <scope>NUCLEOTIDE SEQUENCE</scope>
    <source>
        <strain evidence="4">PMI_201</strain>
    </source>
</reference>
<dbReference type="RefSeq" id="XP_046070919.1">
    <property type="nucleotide sequence ID" value="XM_046209715.1"/>
</dbReference>
<feature type="region of interest" description="Disordered" evidence="1">
    <location>
        <begin position="261"/>
        <end position="283"/>
    </location>
</feature>
<proteinExistence type="predicted"/>
<feature type="transmembrane region" description="Helical" evidence="2">
    <location>
        <begin position="206"/>
        <end position="232"/>
    </location>
</feature>
<protein>
    <recommendedName>
        <fullName evidence="6">Mid2 domain-containing protein</fullName>
    </recommendedName>
</protein>
<evidence type="ECO:0000256" key="1">
    <source>
        <dbReference type="SAM" id="MobiDB-lite"/>
    </source>
</evidence>